<organism evidence="1 2">
    <name type="scientific">Hibiscus sabdariffa</name>
    <name type="common">roselle</name>
    <dbReference type="NCBI Taxonomy" id="183260"/>
    <lineage>
        <taxon>Eukaryota</taxon>
        <taxon>Viridiplantae</taxon>
        <taxon>Streptophyta</taxon>
        <taxon>Embryophyta</taxon>
        <taxon>Tracheophyta</taxon>
        <taxon>Spermatophyta</taxon>
        <taxon>Magnoliopsida</taxon>
        <taxon>eudicotyledons</taxon>
        <taxon>Gunneridae</taxon>
        <taxon>Pentapetalae</taxon>
        <taxon>rosids</taxon>
        <taxon>malvids</taxon>
        <taxon>Malvales</taxon>
        <taxon>Malvaceae</taxon>
        <taxon>Malvoideae</taxon>
        <taxon>Hibiscus</taxon>
    </lineage>
</organism>
<gene>
    <name evidence="1" type="ORF">V6N12_050117</name>
</gene>
<comment type="caution">
    <text evidence="1">The sequence shown here is derived from an EMBL/GenBank/DDBJ whole genome shotgun (WGS) entry which is preliminary data.</text>
</comment>
<sequence>MLVLMTVGNGAMVKIKLDGAFDPCLGVAVVGVIARNNIGDVFGRFAQSLPVIAKMALRKFMRSMLGCVGSCPRLATSSHRD</sequence>
<dbReference type="EMBL" id="JBBPBM010000001">
    <property type="protein sequence ID" value="KAK8600261.1"/>
    <property type="molecule type" value="Genomic_DNA"/>
</dbReference>
<protein>
    <submittedName>
        <fullName evidence="1">Uncharacterized protein</fullName>
    </submittedName>
</protein>
<evidence type="ECO:0000313" key="2">
    <source>
        <dbReference type="Proteomes" id="UP001472677"/>
    </source>
</evidence>
<evidence type="ECO:0000313" key="1">
    <source>
        <dbReference type="EMBL" id="KAK8600261.1"/>
    </source>
</evidence>
<accession>A0ABR2GBH4</accession>
<reference evidence="1 2" key="1">
    <citation type="journal article" date="2024" name="G3 (Bethesda)">
        <title>Genome assembly of Hibiscus sabdariffa L. provides insights into metabolisms of medicinal natural products.</title>
        <authorList>
            <person name="Kim T."/>
        </authorList>
    </citation>
    <scope>NUCLEOTIDE SEQUENCE [LARGE SCALE GENOMIC DNA]</scope>
    <source>
        <strain evidence="1">TK-2024</strain>
        <tissue evidence="1">Old leaves</tissue>
    </source>
</reference>
<keyword evidence="2" id="KW-1185">Reference proteome</keyword>
<name>A0ABR2GBH4_9ROSI</name>
<dbReference type="Proteomes" id="UP001472677">
    <property type="component" value="Unassembled WGS sequence"/>
</dbReference>
<proteinExistence type="predicted"/>